<dbReference type="RefSeq" id="WP_167920423.1">
    <property type="nucleotide sequence ID" value="NZ_JAAVJS010000626.1"/>
</dbReference>
<sequence length="102" mass="11257">MRKIIYQEINNSSGNVYGSVIPKSISDSATSAVIPWSNLKAYYPMTDIVNLTTTDFSGNGLSARLHNITTVQPQTAPMPYKTVADGCWCTESTWLHGDVWDI</sequence>
<organism evidence="2 3">
    <name type="scientific">Tamlana crocina</name>
    <dbReference type="NCBI Taxonomy" id="393006"/>
    <lineage>
        <taxon>Bacteria</taxon>
        <taxon>Pseudomonadati</taxon>
        <taxon>Bacteroidota</taxon>
        <taxon>Flavobacteriia</taxon>
        <taxon>Flavobacteriales</taxon>
        <taxon>Flavobacteriaceae</taxon>
        <taxon>Tamlana</taxon>
    </lineage>
</organism>
<dbReference type="EMBL" id="JAAVJS010000627">
    <property type="protein sequence ID" value="NJX17434.1"/>
    <property type="molecule type" value="Genomic_DNA"/>
</dbReference>
<name>A0ABX1DI69_9FLAO</name>
<dbReference type="Proteomes" id="UP000760545">
    <property type="component" value="Unassembled WGS sequence"/>
</dbReference>
<dbReference type="EMBL" id="JAAVJS010000626">
    <property type="protein sequence ID" value="NJX17433.1"/>
    <property type="molecule type" value="Genomic_DNA"/>
</dbReference>
<feature type="non-terminal residue" evidence="2">
    <location>
        <position position="102"/>
    </location>
</feature>
<reference evidence="2 3" key="1">
    <citation type="submission" date="2020-03" db="EMBL/GenBank/DDBJ databases">
        <title>Tamlana sp. nov, isolated from XXX.</title>
        <authorList>
            <person name="Cao W.R."/>
        </authorList>
    </citation>
    <scope>NUCLEOTIDE SEQUENCE [LARGE SCALE GENOMIC DNA]</scope>
    <source>
        <strain evidence="2 3">HST1-43</strain>
    </source>
</reference>
<gene>
    <name evidence="1" type="ORF">HC176_18340</name>
    <name evidence="2" type="ORF">HC176_18345</name>
</gene>
<protein>
    <submittedName>
        <fullName evidence="2">Uncharacterized protein</fullName>
    </submittedName>
</protein>
<evidence type="ECO:0000313" key="1">
    <source>
        <dbReference type="EMBL" id="NJX17433.1"/>
    </source>
</evidence>
<evidence type="ECO:0000313" key="2">
    <source>
        <dbReference type="EMBL" id="NJX17434.1"/>
    </source>
</evidence>
<comment type="caution">
    <text evidence="2">The sequence shown here is derived from an EMBL/GenBank/DDBJ whole genome shotgun (WGS) entry which is preliminary data.</text>
</comment>
<proteinExistence type="predicted"/>
<evidence type="ECO:0000313" key="3">
    <source>
        <dbReference type="Proteomes" id="UP000760545"/>
    </source>
</evidence>
<accession>A0ABX1DI69</accession>
<keyword evidence="3" id="KW-1185">Reference proteome</keyword>